<feature type="domain" description="DNA methylase adenine-specific" evidence="9">
    <location>
        <begin position="180"/>
        <end position="484"/>
    </location>
</feature>
<keyword evidence="4" id="KW-0808">Transferase</keyword>
<dbReference type="InterPro" id="IPR029063">
    <property type="entry name" value="SAM-dependent_MTases_sf"/>
</dbReference>
<sequence>METQEIQAKQQAELHTQLWSMANDLRGNMDASEFKNYILGLIFYRYLSDKLLRFVNDELEEDGITYEEAWNNEDFKDDIIELLVDNEGGLGYIIEPNNLWSTLINKINIKQFDISMLAKAINDLTESTLGLGSQRDFENLFDDMDLNASKLGKTEVDRSALISKVMLKINDINFHYEDAEIDVLGDAYEYLIGQFAASAGKKAGEFYTPQQVSKLLAKLVTIGKKKLRNVYDPTCGSGSLLLRVAKEAEVVSFYGQEKVSTTYNLARMNMLLHGVRFNHFDIENNDTLEHPNEKHMELTFEAVVANPPYSAKWSADPKFLDDERFSGYGKLAPKSKADYAFIQHMLYLLDDSGTMAVVLPHGVLFRGAAEGVIRKYLIEEKNWLDAVIGLPANLFFGTSIPTCVLVFKKCKTHDDIFFIDASKEFESGKNQNRLTDENIEKIMNTYIERKDVDKYAHCATLEEIKENDFNLNIPRYVDTFEEEEEIDIHAVMKEIKELEAKRDELDKEIVVYLKELGLMED</sequence>
<comment type="catalytic activity">
    <reaction evidence="7">
        <text>a 2'-deoxyadenosine in DNA + S-adenosyl-L-methionine = an N(6)-methyl-2'-deoxyadenosine in DNA + S-adenosyl-L-homocysteine + H(+)</text>
        <dbReference type="Rhea" id="RHEA:15197"/>
        <dbReference type="Rhea" id="RHEA-COMP:12418"/>
        <dbReference type="Rhea" id="RHEA-COMP:12419"/>
        <dbReference type="ChEBI" id="CHEBI:15378"/>
        <dbReference type="ChEBI" id="CHEBI:57856"/>
        <dbReference type="ChEBI" id="CHEBI:59789"/>
        <dbReference type="ChEBI" id="CHEBI:90615"/>
        <dbReference type="ChEBI" id="CHEBI:90616"/>
        <dbReference type="EC" id="2.1.1.72"/>
    </reaction>
</comment>
<dbReference type="Gene3D" id="1.20.1260.30">
    <property type="match status" value="1"/>
</dbReference>
<dbReference type="PANTHER" id="PTHR42933">
    <property type="entry name" value="SLR6095 PROTEIN"/>
    <property type="match status" value="1"/>
</dbReference>
<accession>A0A1I0HSU9</accession>
<evidence type="ECO:0000313" key="12">
    <source>
        <dbReference type="Proteomes" id="UP000198558"/>
    </source>
</evidence>
<evidence type="ECO:0000259" key="10">
    <source>
        <dbReference type="Pfam" id="PF12161"/>
    </source>
</evidence>
<dbReference type="NCBIfam" id="TIGR00497">
    <property type="entry name" value="hsdM"/>
    <property type="match status" value="1"/>
</dbReference>
<dbReference type="CDD" id="cd02440">
    <property type="entry name" value="AdoMet_MTases"/>
    <property type="match status" value="1"/>
</dbReference>
<dbReference type="EC" id="2.1.1.72" evidence="2"/>
<evidence type="ECO:0000256" key="3">
    <source>
        <dbReference type="ARBA" id="ARBA00022603"/>
    </source>
</evidence>
<evidence type="ECO:0000256" key="7">
    <source>
        <dbReference type="ARBA" id="ARBA00047942"/>
    </source>
</evidence>
<dbReference type="SUPFAM" id="SSF53335">
    <property type="entry name" value="S-adenosyl-L-methionine-dependent methyltransferases"/>
    <property type="match status" value="1"/>
</dbReference>
<dbReference type="GO" id="GO:0003677">
    <property type="term" value="F:DNA binding"/>
    <property type="evidence" value="ECO:0007669"/>
    <property type="project" value="InterPro"/>
</dbReference>
<keyword evidence="3" id="KW-0489">Methyltransferase</keyword>
<evidence type="ECO:0000259" key="9">
    <source>
        <dbReference type="Pfam" id="PF02384"/>
    </source>
</evidence>
<evidence type="ECO:0000256" key="4">
    <source>
        <dbReference type="ARBA" id="ARBA00022679"/>
    </source>
</evidence>
<dbReference type="EMBL" id="FOIN01000058">
    <property type="protein sequence ID" value="SET86240.1"/>
    <property type="molecule type" value="Genomic_DNA"/>
</dbReference>
<dbReference type="Pfam" id="PF02384">
    <property type="entry name" value="N6_Mtase"/>
    <property type="match status" value="1"/>
</dbReference>
<dbReference type="PRINTS" id="PR00507">
    <property type="entry name" value="N12N6MTFRASE"/>
</dbReference>
<reference evidence="12" key="1">
    <citation type="submission" date="2016-10" db="EMBL/GenBank/DDBJ databases">
        <authorList>
            <person name="Varghese N."/>
            <person name="Submissions S."/>
        </authorList>
    </citation>
    <scope>NUCLEOTIDE SEQUENCE [LARGE SCALE GENOMIC DNA]</scope>
    <source>
        <strain evidence="12">DSM 1551</strain>
    </source>
</reference>
<keyword evidence="12" id="KW-1185">Reference proteome</keyword>
<gene>
    <name evidence="11" type="ORF">SAMN04489758_1582</name>
</gene>
<dbReference type="OrthoDB" id="9814572at2"/>
<organism evidence="11 12">
    <name type="scientific">Thomasclavelia cocleata</name>
    <dbReference type="NCBI Taxonomy" id="69824"/>
    <lineage>
        <taxon>Bacteria</taxon>
        <taxon>Bacillati</taxon>
        <taxon>Bacillota</taxon>
        <taxon>Erysipelotrichia</taxon>
        <taxon>Erysipelotrichales</taxon>
        <taxon>Coprobacillaceae</taxon>
        <taxon>Thomasclavelia</taxon>
    </lineage>
</organism>
<dbReference type="RefSeq" id="WP_092356758.1">
    <property type="nucleotide sequence ID" value="NZ_FOIN01000058.1"/>
</dbReference>
<dbReference type="GO" id="GO:0008170">
    <property type="term" value="F:N-methyltransferase activity"/>
    <property type="evidence" value="ECO:0007669"/>
    <property type="project" value="InterPro"/>
</dbReference>
<keyword evidence="6" id="KW-0680">Restriction system</keyword>
<dbReference type="GO" id="GO:0009307">
    <property type="term" value="P:DNA restriction-modification system"/>
    <property type="evidence" value="ECO:0007669"/>
    <property type="project" value="UniProtKB-KW"/>
</dbReference>
<feature type="coiled-coil region" evidence="8">
    <location>
        <begin position="481"/>
        <end position="515"/>
    </location>
</feature>
<dbReference type="GO" id="GO:0009007">
    <property type="term" value="F:site-specific DNA-methyltransferase (adenine-specific) activity"/>
    <property type="evidence" value="ECO:0007669"/>
    <property type="project" value="UniProtKB-EC"/>
</dbReference>
<dbReference type="InterPro" id="IPR051537">
    <property type="entry name" value="DNA_Adenine_Mtase"/>
</dbReference>
<dbReference type="Gene3D" id="3.40.50.150">
    <property type="entry name" value="Vaccinia Virus protein VP39"/>
    <property type="match status" value="1"/>
</dbReference>
<dbReference type="GeneID" id="78289555"/>
<evidence type="ECO:0000256" key="5">
    <source>
        <dbReference type="ARBA" id="ARBA00022691"/>
    </source>
</evidence>
<dbReference type="InterPro" id="IPR022749">
    <property type="entry name" value="D12N6_MeTrfase_N"/>
</dbReference>
<evidence type="ECO:0000256" key="6">
    <source>
        <dbReference type="ARBA" id="ARBA00022747"/>
    </source>
</evidence>
<keyword evidence="5" id="KW-0949">S-adenosyl-L-methionine</keyword>
<dbReference type="GO" id="GO:0032259">
    <property type="term" value="P:methylation"/>
    <property type="evidence" value="ECO:0007669"/>
    <property type="project" value="UniProtKB-KW"/>
</dbReference>
<dbReference type="InterPro" id="IPR038333">
    <property type="entry name" value="T1MK-like_N_sf"/>
</dbReference>
<name>A0A1I0HSU9_9FIRM</name>
<evidence type="ECO:0000313" key="11">
    <source>
        <dbReference type="EMBL" id="SET86240.1"/>
    </source>
</evidence>
<evidence type="ECO:0000256" key="8">
    <source>
        <dbReference type="SAM" id="Coils"/>
    </source>
</evidence>
<feature type="domain" description="N6 adenine-specific DNA methyltransferase N-terminal" evidence="10">
    <location>
        <begin position="15"/>
        <end position="168"/>
    </location>
</feature>
<proteinExistence type="inferred from homology"/>
<protein>
    <recommendedName>
        <fullName evidence="2">site-specific DNA-methyltransferase (adenine-specific)</fullName>
        <ecNumber evidence="2">2.1.1.72</ecNumber>
    </recommendedName>
</protein>
<dbReference type="Proteomes" id="UP000198558">
    <property type="component" value="Unassembled WGS sequence"/>
</dbReference>
<keyword evidence="8" id="KW-0175">Coiled coil</keyword>
<dbReference type="Pfam" id="PF12161">
    <property type="entry name" value="HsdM_N"/>
    <property type="match status" value="1"/>
</dbReference>
<dbReference type="InterPro" id="IPR003356">
    <property type="entry name" value="DNA_methylase_A-5"/>
</dbReference>
<dbReference type="AlphaFoldDB" id="A0A1I0HSU9"/>
<evidence type="ECO:0000256" key="1">
    <source>
        <dbReference type="ARBA" id="ARBA00006594"/>
    </source>
</evidence>
<dbReference type="InterPro" id="IPR004546">
    <property type="entry name" value="Restrct_endonuc_T1M"/>
</dbReference>
<comment type="similarity">
    <text evidence="1">Belongs to the N(4)/N(6)-methyltransferase family.</text>
</comment>
<evidence type="ECO:0000256" key="2">
    <source>
        <dbReference type="ARBA" id="ARBA00011900"/>
    </source>
</evidence>
<dbReference type="PANTHER" id="PTHR42933:SF1">
    <property type="entry name" value="SITE-SPECIFIC DNA-METHYLTRANSFERASE (ADENINE-SPECIFIC)"/>
    <property type="match status" value="1"/>
</dbReference>